<dbReference type="Gene3D" id="3.90.79.10">
    <property type="entry name" value="Nucleoside Triphosphate Pyrophosphohydrolase"/>
    <property type="match status" value="1"/>
</dbReference>
<organism evidence="10 11">
    <name type="scientific">Silurus asotus</name>
    <name type="common">Amur catfish</name>
    <name type="synonym">Parasilurus asotus</name>
    <dbReference type="NCBI Taxonomy" id="30991"/>
    <lineage>
        <taxon>Eukaryota</taxon>
        <taxon>Metazoa</taxon>
        <taxon>Chordata</taxon>
        <taxon>Craniata</taxon>
        <taxon>Vertebrata</taxon>
        <taxon>Euteleostomi</taxon>
        <taxon>Actinopterygii</taxon>
        <taxon>Neopterygii</taxon>
        <taxon>Teleostei</taxon>
        <taxon>Ostariophysi</taxon>
        <taxon>Siluriformes</taxon>
        <taxon>Siluridae</taxon>
        <taxon>Silurus</taxon>
    </lineage>
</organism>
<dbReference type="InterPro" id="IPR015797">
    <property type="entry name" value="NUDIX_hydrolase-like_dom_sf"/>
</dbReference>
<evidence type="ECO:0000256" key="1">
    <source>
        <dbReference type="ARBA" id="ARBA00001936"/>
    </source>
</evidence>
<dbReference type="EMBL" id="MU551627">
    <property type="protein sequence ID" value="KAI5622120.1"/>
    <property type="molecule type" value="Genomic_DNA"/>
</dbReference>
<evidence type="ECO:0000256" key="8">
    <source>
        <dbReference type="RuleBase" id="RU003476"/>
    </source>
</evidence>
<dbReference type="SUPFAM" id="SSF55811">
    <property type="entry name" value="Nudix"/>
    <property type="match status" value="1"/>
</dbReference>
<dbReference type="InterPro" id="IPR042970">
    <property type="entry name" value="NUDT18_NUDIX"/>
</dbReference>
<accession>A0AAD5FM16</accession>
<comment type="cofactor">
    <cofactor evidence="2">
        <name>Mg(2+)</name>
        <dbReference type="ChEBI" id="CHEBI:18420"/>
    </cofactor>
</comment>
<dbReference type="GO" id="GO:0044715">
    <property type="term" value="F:8-oxo-dGDP phosphatase activity"/>
    <property type="evidence" value="ECO:0007669"/>
    <property type="project" value="TreeGrafter"/>
</dbReference>
<dbReference type="InterPro" id="IPR020084">
    <property type="entry name" value="NUDIX_hydrolase_CS"/>
</dbReference>
<evidence type="ECO:0000256" key="2">
    <source>
        <dbReference type="ARBA" id="ARBA00001946"/>
    </source>
</evidence>
<evidence type="ECO:0000313" key="11">
    <source>
        <dbReference type="Proteomes" id="UP001205998"/>
    </source>
</evidence>
<evidence type="ECO:0000259" key="9">
    <source>
        <dbReference type="PROSITE" id="PS51462"/>
    </source>
</evidence>
<keyword evidence="7" id="KW-0464">Manganese</keyword>
<keyword evidence="4" id="KW-0479">Metal-binding</keyword>
<gene>
    <name evidence="10" type="ORF">C0J50_18504</name>
</gene>
<protein>
    <submittedName>
        <fullName evidence="10">8-oxo-dGDP phosphatase NUDT18 isoform X1</fullName>
    </submittedName>
</protein>
<comment type="caution">
    <text evidence="10">The sequence shown here is derived from an EMBL/GenBank/DDBJ whole genome shotgun (WGS) entry which is preliminary data.</text>
</comment>
<sequence>MDPVDKNIEMLLSGDALEVLEVLPDHEQTVTLRKDVCYIVSAVIFNPEGEVLMVQEAKKQCYGRWYLPAGRMEAGESIHEALRREVKEEAGFECQPITMLLVQESGREWIRFTFLAEVTGGSLKTTSEADSESLQARWWDRESPLTLRSMDITRLIDAGLKYRQKPCFPVCNPVNMPCSVVCQRPLLVFSCSERIWVLVVKHAADLETHARLPVIVLEKRRSVTRAAQWLIGESVGSTNHELQANKCGILGVQHDGRVPGRSDGICFNTLLSLEPLDKGAEPDSPPLLDNEKYTWHEVTDQSLKEKILKRITDKSLLPMYNI</sequence>
<evidence type="ECO:0000313" key="10">
    <source>
        <dbReference type="EMBL" id="KAI5622120.1"/>
    </source>
</evidence>
<dbReference type="GO" id="GO:0044716">
    <property type="term" value="F:8-oxo-GDP phosphatase activity"/>
    <property type="evidence" value="ECO:0007669"/>
    <property type="project" value="TreeGrafter"/>
</dbReference>
<dbReference type="PRINTS" id="PR00502">
    <property type="entry name" value="NUDIXFAMILY"/>
</dbReference>
<comment type="cofactor">
    <cofactor evidence="1">
        <name>Mn(2+)</name>
        <dbReference type="ChEBI" id="CHEBI:29035"/>
    </cofactor>
</comment>
<keyword evidence="11" id="KW-1185">Reference proteome</keyword>
<evidence type="ECO:0000256" key="4">
    <source>
        <dbReference type="ARBA" id="ARBA00022723"/>
    </source>
</evidence>
<dbReference type="Pfam" id="PF00293">
    <property type="entry name" value="NUDIX"/>
    <property type="match status" value="1"/>
</dbReference>
<proteinExistence type="inferred from homology"/>
<dbReference type="CDD" id="cd04671">
    <property type="entry name" value="NUDIX_8DGDPP_Nudt18"/>
    <property type="match status" value="1"/>
</dbReference>
<evidence type="ECO:0000256" key="6">
    <source>
        <dbReference type="ARBA" id="ARBA00022842"/>
    </source>
</evidence>
<dbReference type="InterPro" id="IPR000086">
    <property type="entry name" value="NUDIX_hydrolase_dom"/>
</dbReference>
<dbReference type="PANTHER" id="PTHR22769:SF56">
    <property type="entry name" value="8-OXO-DGDP PHOSPHATASE NUDT18"/>
    <property type="match status" value="1"/>
</dbReference>
<feature type="domain" description="Nudix hydrolase" evidence="9">
    <location>
        <begin position="35"/>
        <end position="162"/>
    </location>
</feature>
<dbReference type="PROSITE" id="PS00893">
    <property type="entry name" value="NUDIX_BOX"/>
    <property type="match status" value="1"/>
</dbReference>
<name>A0AAD5FM16_SILAS</name>
<dbReference type="Proteomes" id="UP001205998">
    <property type="component" value="Unassembled WGS sequence"/>
</dbReference>
<dbReference type="AlphaFoldDB" id="A0AAD5FM16"/>
<keyword evidence="6" id="KW-0460">Magnesium</keyword>
<reference evidence="10" key="1">
    <citation type="submission" date="2018-07" db="EMBL/GenBank/DDBJ databases">
        <title>Comparative genomics of catfishes provides insights into carnivory and benthic adaptation.</title>
        <authorList>
            <person name="Zhang Y."/>
            <person name="Wang D."/>
            <person name="Peng Z."/>
            <person name="Zheng S."/>
            <person name="Shao F."/>
            <person name="Tao W."/>
        </authorList>
    </citation>
    <scope>NUCLEOTIDE SEQUENCE</scope>
    <source>
        <strain evidence="10">Chongqing</strain>
    </source>
</reference>
<evidence type="ECO:0000256" key="7">
    <source>
        <dbReference type="ARBA" id="ARBA00023211"/>
    </source>
</evidence>
<dbReference type="GO" id="GO:0046872">
    <property type="term" value="F:metal ion binding"/>
    <property type="evidence" value="ECO:0007669"/>
    <property type="project" value="UniProtKB-KW"/>
</dbReference>
<comment type="similarity">
    <text evidence="3 8">Belongs to the Nudix hydrolase family.</text>
</comment>
<dbReference type="PANTHER" id="PTHR22769">
    <property type="entry name" value="MUTT/NUDIX HYDROLASE"/>
    <property type="match status" value="1"/>
</dbReference>
<evidence type="ECO:0000256" key="3">
    <source>
        <dbReference type="ARBA" id="ARBA00005582"/>
    </source>
</evidence>
<dbReference type="InterPro" id="IPR020476">
    <property type="entry name" value="Nudix_hydrolase"/>
</dbReference>
<evidence type="ECO:0000256" key="5">
    <source>
        <dbReference type="ARBA" id="ARBA00022801"/>
    </source>
</evidence>
<dbReference type="PROSITE" id="PS51462">
    <property type="entry name" value="NUDIX"/>
    <property type="match status" value="1"/>
</dbReference>
<keyword evidence="5 8" id="KW-0378">Hydrolase</keyword>